<proteinExistence type="predicted"/>
<accession>R7WCW7</accession>
<name>R7WCW7_AEGTA</name>
<dbReference type="AlphaFoldDB" id="R7WCW7"/>
<organism evidence="1">
    <name type="scientific">Aegilops tauschii</name>
    <name type="common">Tausch's goatgrass</name>
    <name type="synonym">Aegilops squarrosa</name>
    <dbReference type="NCBI Taxonomy" id="37682"/>
    <lineage>
        <taxon>Eukaryota</taxon>
        <taxon>Viridiplantae</taxon>
        <taxon>Streptophyta</taxon>
        <taxon>Embryophyta</taxon>
        <taxon>Tracheophyta</taxon>
        <taxon>Spermatophyta</taxon>
        <taxon>Magnoliopsida</taxon>
        <taxon>Liliopsida</taxon>
        <taxon>Poales</taxon>
        <taxon>Poaceae</taxon>
        <taxon>BOP clade</taxon>
        <taxon>Pooideae</taxon>
        <taxon>Triticodae</taxon>
        <taxon>Triticeae</taxon>
        <taxon>Triticinae</taxon>
        <taxon>Aegilops</taxon>
    </lineage>
</organism>
<reference evidence="1" key="1">
    <citation type="submission" date="2015-06" db="UniProtKB">
        <authorList>
            <consortium name="EnsemblPlants"/>
        </authorList>
    </citation>
    <scope>IDENTIFICATION</scope>
</reference>
<sequence>MGGSGQGRGEAREMSDRGGQGDVGPPAHRCCTGHLLRCRLRSTVVAPPFTCLAFLWLSLAFSIFAPPFAEQQTPLTPLIAMDPGDPAFSVSHRHRAPYLPGLPVQRCVDVQSGGAGKTMRRRMVCAFCPFLLV</sequence>
<protein>
    <submittedName>
        <fullName evidence="1">Uncharacterized protein</fullName>
    </submittedName>
</protein>
<dbReference type="EnsemblPlants" id="EMT20612">
    <property type="protein sequence ID" value="EMT20612"/>
    <property type="gene ID" value="F775_42732"/>
</dbReference>
<evidence type="ECO:0000313" key="1">
    <source>
        <dbReference type="EnsemblPlants" id="EMT20612"/>
    </source>
</evidence>